<evidence type="ECO:0000313" key="4">
    <source>
        <dbReference type="Proteomes" id="UP001501570"/>
    </source>
</evidence>
<reference evidence="4" key="1">
    <citation type="journal article" date="2019" name="Int. J. Syst. Evol. Microbiol.">
        <title>The Global Catalogue of Microorganisms (GCM) 10K type strain sequencing project: providing services to taxonomists for standard genome sequencing and annotation.</title>
        <authorList>
            <consortium name="The Broad Institute Genomics Platform"/>
            <consortium name="The Broad Institute Genome Sequencing Center for Infectious Disease"/>
            <person name="Wu L."/>
            <person name="Ma J."/>
        </authorList>
    </citation>
    <scope>NUCLEOTIDE SEQUENCE [LARGE SCALE GENOMIC DNA]</scope>
    <source>
        <strain evidence="4">JCM 18304</strain>
    </source>
</reference>
<dbReference type="InterPro" id="IPR052346">
    <property type="entry name" value="O-mannosyl-transferase_TMTC"/>
</dbReference>
<dbReference type="InterPro" id="IPR011990">
    <property type="entry name" value="TPR-like_helical_dom_sf"/>
</dbReference>
<keyword evidence="2" id="KW-0802">TPR repeat</keyword>
<dbReference type="PANTHER" id="PTHR44227:SF3">
    <property type="entry name" value="PROTEIN O-MANNOSYL-TRANSFERASE TMTC4"/>
    <property type="match status" value="1"/>
</dbReference>
<accession>A0ABP9RGE8</accession>
<dbReference type="EMBL" id="BAABJQ010000001">
    <property type="protein sequence ID" value="GAA5177275.1"/>
    <property type="molecule type" value="Genomic_DNA"/>
</dbReference>
<keyword evidence="4" id="KW-1185">Reference proteome</keyword>
<dbReference type="PANTHER" id="PTHR44227">
    <property type="match status" value="1"/>
</dbReference>
<gene>
    <name evidence="3" type="ORF">GCM10023322_01620</name>
</gene>
<dbReference type="Pfam" id="PF13432">
    <property type="entry name" value="TPR_16"/>
    <property type="match status" value="3"/>
</dbReference>
<organism evidence="3 4">
    <name type="scientific">Rugosimonospora acidiphila</name>
    <dbReference type="NCBI Taxonomy" id="556531"/>
    <lineage>
        <taxon>Bacteria</taxon>
        <taxon>Bacillati</taxon>
        <taxon>Actinomycetota</taxon>
        <taxon>Actinomycetes</taxon>
        <taxon>Micromonosporales</taxon>
        <taxon>Micromonosporaceae</taxon>
        <taxon>Rugosimonospora</taxon>
    </lineage>
</organism>
<comment type="caution">
    <text evidence="3">The sequence shown here is derived from an EMBL/GenBank/DDBJ whole genome shotgun (WGS) entry which is preliminary data.</text>
</comment>
<evidence type="ECO:0000313" key="3">
    <source>
        <dbReference type="EMBL" id="GAA5177275.1"/>
    </source>
</evidence>
<dbReference type="SUPFAM" id="SSF81901">
    <property type="entry name" value="HCP-like"/>
    <property type="match status" value="1"/>
</dbReference>
<dbReference type="SMART" id="SM00028">
    <property type="entry name" value="TPR"/>
    <property type="match status" value="6"/>
</dbReference>
<name>A0ABP9RGE8_9ACTN</name>
<evidence type="ECO:0000256" key="2">
    <source>
        <dbReference type="ARBA" id="ARBA00022803"/>
    </source>
</evidence>
<evidence type="ECO:0000256" key="1">
    <source>
        <dbReference type="ARBA" id="ARBA00022737"/>
    </source>
</evidence>
<dbReference type="InterPro" id="IPR019734">
    <property type="entry name" value="TPR_rpt"/>
</dbReference>
<dbReference type="SMART" id="SM00671">
    <property type="entry name" value="SEL1"/>
    <property type="match status" value="6"/>
</dbReference>
<keyword evidence="1" id="KW-0677">Repeat</keyword>
<proteinExistence type="predicted"/>
<evidence type="ECO:0008006" key="5">
    <source>
        <dbReference type="Google" id="ProtNLM"/>
    </source>
</evidence>
<dbReference type="Proteomes" id="UP001501570">
    <property type="component" value="Unassembled WGS sequence"/>
</dbReference>
<dbReference type="Gene3D" id="1.25.40.10">
    <property type="entry name" value="Tetratricopeptide repeat domain"/>
    <property type="match status" value="2"/>
</dbReference>
<sequence length="659" mass="68161">MKLADKQHHLLVVLSIWSAVLAGVGFVAAAAGRMADLRAGRVRQDAQWRLTVRGLLQECPNGMPPRLSALSDAALGTTETRYTRAGNDPYVHRPDTDRQLAQLFAAGGPPFGLVIVVGASKAGKSRTAAHAARAALSQVDPPVLLPRNGEALAALMRLDQPIRLLVPTLVWLDDLTATDLSHLTGEVLDIVARHGWLVATMTEDRWNAIRNSSGDVAATARAALGRATKVELGFELNETEAAEAHRLYPGERVTASIGETLVGGQWLMDRYRAGRTEQPAGYALVQAAVDARRIGLSRPISASELQRLFPLYLRRVRIDLDPTTALFNEGLTWAKQPVASQVALVTATSDGGFEVLDYVLAVEDGQDNNSARSIPEQTWAEVIDAVPATDAYDIGIAAYLKGNLRSAVAAMCKAVDSGDAAVAPMASLSLGLLLAEQGDVTGARAAYQLAIDSGHTPAAPAAAFSLGGLLEGQGDVTGARAAYQLAIDSGDAAAAPAAAFSLGLLLEGQGDVTGARAAYQLAIDSGDAAAAPAAAVSLGRLLAEQGDVTGARAAYQLAIDSGDATAAAMAALGLGLLLEEQGDVTGARASYQLAIDSGDAAAAPLAAVSLGLLLEEQGDVTGARASYQSAIDSGHATAAPMAADYLRKLKNPTGEQAVG</sequence>
<protein>
    <recommendedName>
        <fullName evidence="5">Tetratricopeptide repeat protein</fullName>
    </recommendedName>
</protein>
<dbReference type="InterPro" id="IPR006597">
    <property type="entry name" value="Sel1-like"/>
</dbReference>